<protein>
    <submittedName>
        <fullName evidence="1">Uncharacterized protein</fullName>
    </submittedName>
</protein>
<comment type="caution">
    <text evidence="1">The sequence shown here is derived from an EMBL/GenBank/DDBJ whole genome shotgun (WGS) entry which is preliminary data.</text>
</comment>
<proteinExistence type="predicted"/>
<dbReference type="Proteomes" id="UP000775547">
    <property type="component" value="Unassembled WGS sequence"/>
</dbReference>
<accession>A0A9P7FZD9</accession>
<dbReference type="AlphaFoldDB" id="A0A9P7FZD9"/>
<reference evidence="1" key="1">
    <citation type="submission" date="2020-07" db="EMBL/GenBank/DDBJ databases">
        <authorList>
            <person name="Nieuwenhuis M."/>
            <person name="Van De Peppel L.J.J."/>
        </authorList>
    </citation>
    <scope>NUCLEOTIDE SEQUENCE</scope>
    <source>
        <strain evidence="1">AP01</strain>
        <tissue evidence="1">Mycelium</tissue>
    </source>
</reference>
<gene>
    <name evidence="1" type="ORF">DXG03_001574</name>
</gene>
<organism evidence="1 2">
    <name type="scientific">Asterophora parasitica</name>
    <dbReference type="NCBI Taxonomy" id="117018"/>
    <lineage>
        <taxon>Eukaryota</taxon>
        <taxon>Fungi</taxon>
        <taxon>Dikarya</taxon>
        <taxon>Basidiomycota</taxon>
        <taxon>Agaricomycotina</taxon>
        <taxon>Agaricomycetes</taxon>
        <taxon>Agaricomycetidae</taxon>
        <taxon>Agaricales</taxon>
        <taxon>Tricholomatineae</taxon>
        <taxon>Lyophyllaceae</taxon>
        <taxon>Asterophora</taxon>
    </lineage>
</organism>
<reference evidence="1" key="2">
    <citation type="submission" date="2021-10" db="EMBL/GenBank/DDBJ databases">
        <title>Phylogenomics reveals ancestral predisposition of the termite-cultivated fungus Termitomyces towards a domesticated lifestyle.</title>
        <authorList>
            <person name="Auxier B."/>
            <person name="Grum-Grzhimaylo A."/>
            <person name="Cardenas M.E."/>
            <person name="Lodge J.D."/>
            <person name="Laessoe T."/>
            <person name="Pedersen O."/>
            <person name="Smith M.E."/>
            <person name="Kuyper T.W."/>
            <person name="Franco-Molano E.A."/>
            <person name="Baroni T.J."/>
            <person name="Aanen D.K."/>
        </authorList>
    </citation>
    <scope>NUCLEOTIDE SEQUENCE</scope>
    <source>
        <strain evidence="1">AP01</strain>
        <tissue evidence="1">Mycelium</tissue>
    </source>
</reference>
<evidence type="ECO:0000313" key="1">
    <source>
        <dbReference type="EMBL" id="KAG5640040.1"/>
    </source>
</evidence>
<name>A0A9P7FZD9_9AGAR</name>
<sequence length="251" mass="28045">HDQKKGFNMLEPDRFYDALQAYGLSTSIIDLDCSSQHEVLYCMKTAYGFTDPFMVSGVMKQGGSLSSLKCTLTTSLGSHWVADLIHQQHHSLIVSTSQACRNDPHSTADSVTIQPTSVEAMDDSLLFATLLPSLYLAVQPAEQFQATYSWETEWRKSTLYTYQPDDPTLIGPTVDIPSVNYANPLAPTMTWNLVPLVTSHTTFLNVPVDCLALHFNYIWDIILQFNLPSLSTPLPFTVIHKIICLQLISKI</sequence>
<feature type="non-terminal residue" evidence="1">
    <location>
        <position position="1"/>
    </location>
</feature>
<evidence type="ECO:0000313" key="2">
    <source>
        <dbReference type="Proteomes" id="UP000775547"/>
    </source>
</evidence>
<dbReference type="OrthoDB" id="445826at2759"/>
<keyword evidence="2" id="KW-1185">Reference proteome</keyword>
<dbReference type="EMBL" id="JABCKV010001340">
    <property type="protein sequence ID" value="KAG5640040.1"/>
    <property type="molecule type" value="Genomic_DNA"/>
</dbReference>